<organism evidence="11 12">
    <name type="scientific">Sphaeroforma arctica JP610</name>
    <dbReference type="NCBI Taxonomy" id="667725"/>
    <lineage>
        <taxon>Eukaryota</taxon>
        <taxon>Ichthyosporea</taxon>
        <taxon>Ichthyophonida</taxon>
        <taxon>Sphaeroforma</taxon>
    </lineage>
</organism>
<dbReference type="PANTHER" id="PTHR31650">
    <property type="entry name" value="O-ACYLTRANSFERASE (WSD1-LIKE) FAMILY PROTEIN"/>
    <property type="match status" value="1"/>
</dbReference>
<comment type="catalytic activity">
    <reaction evidence="7">
        <text>an acyl-CoA + a 1,2-diacyl-sn-glycerol = a triacyl-sn-glycerol + CoA</text>
        <dbReference type="Rhea" id="RHEA:10868"/>
        <dbReference type="ChEBI" id="CHEBI:17815"/>
        <dbReference type="ChEBI" id="CHEBI:57287"/>
        <dbReference type="ChEBI" id="CHEBI:58342"/>
        <dbReference type="ChEBI" id="CHEBI:64615"/>
        <dbReference type="EC" id="2.3.1.20"/>
    </reaction>
</comment>
<dbReference type="InterPro" id="IPR009721">
    <property type="entry name" value="O-acyltransferase_WSD1_C"/>
</dbReference>
<dbReference type="GO" id="GO:0005886">
    <property type="term" value="C:plasma membrane"/>
    <property type="evidence" value="ECO:0007669"/>
    <property type="project" value="TreeGrafter"/>
</dbReference>
<proteinExistence type="inferred from homology"/>
<dbReference type="RefSeq" id="XP_014148762.1">
    <property type="nucleotide sequence ID" value="XM_014293287.1"/>
</dbReference>
<dbReference type="OrthoDB" id="619536at2759"/>
<feature type="transmembrane region" description="Helical" evidence="8">
    <location>
        <begin position="6"/>
        <end position="24"/>
    </location>
</feature>
<evidence type="ECO:0000256" key="2">
    <source>
        <dbReference type="ARBA" id="ARBA00005189"/>
    </source>
</evidence>
<comment type="pathway">
    <text evidence="1">Glycerolipid metabolism; triacylglycerol biosynthesis.</text>
</comment>
<comment type="catalytic activity">
    <reaction evidence="6">
        <text>a long chain fatty alcohol + a fatty acyl-CoA = a long-chain alcohol wax ester + CoA</text>
        <dbReference type="Rhea" id="RHEA:38443"/>
        <dbReference type="ChEBI" id="CHEBI:17135"/>
        <dbReference type="ChEBI" id="CHEBI:57287"/>
        <dbReference type="ChEBI" id="CHEBI:77636"/>
        <dbReference type="ChEBI" id="CHEBI:235323"/>
        <dbReference type="EC" id="2.3.1.75"/>
    </reaction>
</comment>
<dbReference type="Pfam" id="PF06974">
    <property type="entry name" value="WS_DGAT_C"/>
    <property type="match status" value="1"/>
</dbReference>
<evidence type="ECO:0000313" key="11">
    <source>
        <dbReference type="EMBL" id="KNC74860.1"/>
    </source>
</evidence>
<keyword evidence="3" id="KW-0808">Transferase</keyword>
<evidence type="ECO:0000259" key="10">
    <source>
        <dbReference type="Pfam" id="PF06974"/>
    </source>
</evidence>
<dbReference type="eggNOG" id="ENOG502RZT4">
    <property type="taxonomic scope" value="Eukaryota"/>
</dbReference>
<accession>A0A0L0FDM6</accession>
<keyword evidence="4" id="KW-0012">Acyltransferase</keyword>
<dbReference type="InterPro" id="IPR004255">
    <property type="entry name" value="O-acyltransferase_WSD1_N"/>
</dbReference>
<evidence type="ECO:0000256" key="4">
    <source>
        <dbReference type="ARBA" id="ARBA00023315"/>
    </source>
</evidence>
<dbReference type="PANTHER" id="PTHR31650:SF1">
    <property type="entry name" value="WAX ESTER SYNTHASE_DIACYLGLYCEROL ACYLTRANSFERASE 4-RELATED"/>
    <property type="match status" value="1"/>
</dbReference>
<evidence type="ECO:0000313" key="12">
    <source>
        <dbReference type="Proteomes" id="UP000054560"/>
    </source>
</evidence>
<evidence type="ECO:0000256" key="1">
    <source>
        <dbReference type="ARBA" id="ARBA00004771"/>
    </source>
</evidence>
<sequence length="492" mass="55205">MSANLAPVSVGLLIVFASIIFYYIRRRTARIIDEAKEKYGPGTEPCAPGDYMWKLDTEYNKCMISAAMLVRNGTLEDVNAVTEKLIQNPWFRRFTDRLALYEDQPFWVKDTNFKKENHVHRVLLEDSEKPTNSTELKEWIGRSIVADLPIDRPLWKMVILENYEKCNDGSGDSMSCVLLMAHHVVGDGVAFSYMMMSMLETKSQVSNDIKVEKKKQVAPNKAPMKPRQQPAWLTWLFVALYTIPIVGKILFAKADVNPFKTQNVTGRKVVGMLDTPIQMVRFNAVRKKLGMSVNDVFMGIVSCALQRLFARIEPNNDVKSIKAAMMVNMRSNPYAAKMENQFATPIFDMDVTNSDPLVACKKMVPVMNTFKTVPIAKVFFTSIALVADLLPYMFNRTLLDYLASKASCVLSNVPGPSEPMFFNGKLLERIAAWSPQRKSVSFGMTMYTIGGNVNVGAIMDTGAADKAQALVDEFVAVFDELEIALELDGAKL</sequence>
<keyword evidence="8" id="KW-1133">Transmembrane helix</keyword>
<evidence type="ECO:0000259" key="9">
    <source>
        <dbReference type="Pfam" id="PF03007"/>
    </source>
</evidence>
<dbReference type="GO" id="GO:0004144">
    <property type="term" value="F:diacylglycerol O-acyltransferase activity"/>
    <property type="evidence" value="ECO:0007669"/>
    <property type="project" value="UniProtKB-EC"/>
</dbReference>
<evidence type="ECO:0000256" key="8">
    <source>
        <dbReference type="SAM" id="Phobius"/>
    </source>
</evidence>
<dbReference type="Proteomes" id="UP000054560">
    <property type="component" value="Unassembled WGS sequence"/>
</dbReference>
<keyword evidence="8" id="KW-0472">Membrane</keyword>
<evidence type="ECO:0000256" key="7">
    <source>
        <dbReference type="ARBA" id="ARBA00048109"/>
    </source>
</evidence>
<dbReference type="Pfam" id="PF03007">
    <property type="entry name" value="WS_DGAT_cat"/>
    <property type="match status" value="1"/>
</dbReference>
<evidence type="ECO:0000256" key="6">
    <source>
        <dbReference type="ARBA" id="ARBA00047604"/>
    </source>
</evidence>
<dbReference type="AlphaFoldDB" id="A0A0L0FDM6"/>
<keyword evidence="8" id="KW-0812">Transmembrane</keyword>
<keyword evidence="12" id="KW-1185">Reference proteome</keyword>
<protein>
    <submittedName>
        <fullName evidence="11">Uncharacterized protein</fullName>
    </submittedName>
</protein>
<feature type="domain" description="O-acyltransferase WSD1 C-terminal" evidence="10">
    <location>
        <begin position="340"/>
        <end position="481"/>
    </location>
</feature>
<dbReference type="EMBL" id="KQ244026">
    <property type="protein sequence ID" value="KNC74860.1"/>
    <property type="molecule type" value="Genomic_DNA"/>
</dbReference>
<gene>
    <name evidence="11" type="ORF">SARC_12601</name>
</gene>
<dbReference type="UniPathway" id="UPA00282"/>
<dbReference type="GO" id="GO:0047196">
    <property type="term" value="F:long-chain-alcohol O-fatty-acyltransferase activity"/>
    <property type="evidence" value="ECO:0007669"/>
    <property type="project" value="UniProtKB-EC"/>
</dbReference>
<comment type="pathway">
    <text evidence="2">Lipid metabolism.</text>
</comment>
<evidence type="ECO:0000256" key="3">
    <source>
        <dbReference type="ARBA" id="ARBA00022679"/>
    </source>
</evidence>
<dbReference type="GO" id="GO:0019432">
    <property type="term" value="P:triglyceride biosynthetic process"/>
    <property type="evidence" value="ECO:0007669"/>
    <property type="project" value="UniProtKB-UniPathway"/>
</dbReference>
<name>A0A0L0FDM6_9EUKA</name>
<evidence type="ECO:0000256" key="5">
    <source>
        <dbReference type="ARBA" id="ARBA00024360"/>
    </source>
</evidence>
<feature type="domain" description="O-acyltransferase WSD1-like N-terminal" evidence="9">
    <location>
        <begin position="79"/>
        <end position="214"/>
    </location>
</feature>
<reference evidence="11 12" key="1">
    <citation type="submission" date="2011-02" db="EMBL/GenBank/DDBJ databases">
        <title>The Genome Sequence of Sphaeroforma arctica JP610.</title>
        <authorList>
            <consortium name="The Broad Institute Genome Sequencing Platform"/>
            <person name="Russ C."/>
            <person name="Cuomo C."/>
            <person name="Young S.K."/>
            <person name="Zeng Q."/>
            <person name="Gargeya S."/>
            <person name="Alvarado L."/>
            <person name="Berlin A."/>
            <person name="Chapman S.B."/>
            <person name="Chen Z."/>
            <person name="Freedman E."/>
            <person name="Gellesch M."/>
            <person name="Goldberg J."/>
            <person name="Griggs A."/>
            <person name="Gujja S."/>
            <person name="Heilman E."/>
            <person name="Heiman D."/>
            <person name="Howarth C."/>
            <person name="Mehta T."/>
            <person name="Neiman D."/>
            <person name="Pearson M."/>
            <person name="Roberts A."/>
            <person name="Saif S."/>
            <person name="Shea T."/>
            <person name="Shenoy N."/>
            <person name="Sisk P."/>
            <person name="Stolte C."/>
            <person name="Sykes S."/>
            <person name="White J."/>
            <person name="Yandava C."/>
            <person name="Burger G."/>
            <person name="Gray M.W."/>
            <person name="Holland P.W.H."/>
            <person name="King N."/>
            <person name="Lang F.B.F."/>
            <person name="Roger A.J."/>
            <person name="Ruiz-Trillo I."/>
            <person name="Haas B."/>
            <person name="Nusbaum C."/>
            <person name="Birren B."/>
        </authorList>
    </citation>
    <scope>NUCLEOTIDE SEQUENCE [LARGE SCALE GENOMIC DNA]</scope>
    <source>
        <strain evidence="11 12">JP610</strain>
    </source>
</reference>
<feature type="transmembrane region" description="Helical" evidence="8">
    <location>
        <begin position="231"/>
        <end position="251"/>
    </location>
</feature>
<dbReference type="GeneID" id="25913105"/>
<comment type="similarity">
    <text evidence="5">In the N-terminal section; belongs to the long-chain O-acyltransferase family.</text>
</comment>
<dbReference type="InterPro" id="IPR045034">
    <property type="entry name" value="O-acyltransferase_WSD1-like"/>
</dbReference>